<feature type="transmembrane region" description="Helical" evidence="1">
    <location>
        <begin position="113"/>
        <end position="132"/>
    </location>
</feature>
<dbReference type="InterPro" id="IPR026272">
    <property type="entry name" value="SdpI"/>
</dbReference>
<organism evidence="3 4">
    <name type="scientific">Candidatus Dojkabacteria bacterium CG_4_10_14_0_2_um_filter_Dojkabacteria_WS6_41_15</name>
    <dbReference type="NCBI Taxonomy" id="2014249"/>
    <lineage>
        <taxon>Bacteria</taxon>
        <taxon>Candidatus Dojkabacteria</taxon>
    </lineage>
</organism>
<dbReference type="AlphaFoldDB" id="A0A2M7W2Q1"/>
<dbReference type="PIRSF" id="PIRSF038959">
    <property type="entry name" value="SdpI"/>
    <property type="match status" value="1"/>
</dbReference>
<feature type="transmembrane region" description="Helical" evidence="1">
    <location>
        <begin position="48"/>
        <end position="66"/>
    </location>
</feature>
<reference evidence="4" key="1">
    <citation type="submission" date="2017-09" db="EMBL/GenBank/DDBJ databases">
        <title>Depth-based differentiation of microbial function through sediment-hosted aquifers and enrichment of novel symbionts in the deep terrestrial subsurface.</title>
        <authorList>
            <person name="Probst A.J."/>
            <person name="Ladd B."/>
            <person name="Jarett J.K."/>
            <person name="Geller-Mcgrath D.E."/>
            <person name="Sieber C.M.K."/>
            <person name="Emerson J.B."/>
            <person name="Anantharaman K."/>
            <person name="Thomas B.C."/>
            <person name="Malmstrom R."/>
            <person name="Stieglmeier M."/>
            <person name="Klingl A."/>
            <person name="Woyke T."/>
            <person name="Ryan C.M."/>
            <person name="Banfield J.F."/>
        </authorList>
    </citation>
    <scope>NUCLEOTIDE SEQUENCE [LARGE SCALE GENOMIC DNA]</scope>
</reference>
<comment type="caution">
    <text evidence="3">The sequence shown here is derived from an EMBL/GenBank/DDBJ whole genome shotgun (WGS) entry which is preliminary data.</text>
</comment>
<evidence type="ECO:0000259" key="2">
    <source>
        <dbReference type="Pfam" id="PF07853"/>
    </source>
</evidence>
<name>A0A2M7W2Q1_9BACT</name>
<dbReference type="InterPro" id="IPR012867">
    <property type="entry name" value="DUF1648"/>
</dbReference>
<dbReference type="EMBL" id="PFQB01000024">
    <property type="protein sequence ID" value="PJA15142.1"/>
    <property type="molecule type" value="Genomic_DNA"/>
</dbReference>
<dbReference type="Pfam" id="PF07853">
    <property type="entry name" value="DUF1648"/>
    <property type="match status" value="1"/>
</dbReference>
<gene>
    <name evidence="3" type="ORF">COX64_01120</name>
</gene>
<keyword evidence="1" id="KW-0812">Transmembrane</keyword>
<dbReference type="Pfam" id="PF13630">
    <property type="entry name" value="SdpI"/>
    <property type="match status" value="1"/>
</dbReference>
<dbReference type="InterPro" id="IPR025962">
    <property type="entry name" value="SdpI/YhfL"/>
</dbReference>
<protein>
    <recommendedName>
        <fullName evidence="2">DUF1648 domain-containing protein</fullName>
    </recommendedName>
</protein>
<dbReference type="Proteomes" id="UP000228952">
    <property type="component" value="Unassembled WGS sequence"/>
</dbReference>
<dbReference type="GO" id="GO:0009636">
    <property type="term" value="P:response to toxic substance"/>
    <property type="evidence" value="ECO:0007669"/>
    <property type="project" value="TreeGrafter"/>
</dbReference>
<keyword evidence="1" id="KW-1133">Transmembrane helix</keyword>
<evidence type="ECO:0000313" key="4">
    <source>
        <dbReference type="Proteomes" id="UP000228952"/>
    </source>
</evidence>
<sequence>MKLQTIFTLLLILAAILLAIFSYQQLPSIVPSHWNALGEVDGYVSKNGHIVMFLGLCIGLPLLMTLIPKIDPKYTNIQKFEGNYSWFVVVMTAFTIGMFIYTTMYSLGYKFPIQNYMIPALSVLFFSVSNLLKKAKSNYTIGIRVPWTLHSEKNWDLTHQLAAKSFAYGSIVLLLTLLLGQYAFAVFMTFLFVMVLVPIIYSYWLHTQRV</sequence>
<feature type="transmembrane region" description="Helical" evidence="1">
    <location>
        <begin position="86"/>
        <end position="107"/>
    </location>
</feature>
<keyword evidence="1" id="KW-0472">Membrane</keyword>
<proteinExistence type="predicted"/>
<evidence type="ECO:0000256" key="1">
    <source>
        <dbReference type="SAM" id="Phobius"/>
    </source>
</evidence>
<accession>A0A2M7W2Q1</accession>
<feature type="domain" description="DUF1648" evidence="2">
    <location>
        <begin position="10"/>
        <end position="56"/>
    </location>
</feature>
<dbReference type="PANTHER" id="PTHR37810">
    <property type="entry name" value="IMMUNITY PROTEIN SDPI"/>
    <property type="match status" value="1"/>
</dbReference>
<dbReference type="PANTHER" id="PTHR37810:SF5">
    <property type="entry name" value="IMMUNITY PROTEIN SDPI"/>
    <property type="match status" value="1"/>
</dbReference>
<evidence type="ECO:0000313" key="3">
    <source>
        <dbReference type="EMBL" id="PJA15142.1"/>
    </source>
</evidence>
<feature type="transmembrane region" description="Helical" evidence="1">
    <location>
        <begin position="161"/>
        <end position="179"/>
    </location>
</feature>
<feature type="transmembrane region" description="Helical" evidence="1">
    <location>
        <begin position="185"/>
        <end position="205"/>
    </location>
</feature>